<keyword evidence="1" id="KW-0472">Membrane</keyword>
<evidence type="ECO:0000313" key="3">
    <source>
        <dbReference type="Proteomes" id="UP000034682"/>
    </source>
</evidence>
<dbReference type="AlphaFoldDB" id="A0A0G1T3K7"/>
<evidence type="ECO:0000313" key="2">
    <source>
        <dbReference type="EMBL" id="KKU76317.1"/>
    </source>
</evidence>
<feature type="transmembrane region" description="Helical" evidence="1">
    <location>
        <begin position="12"/>
        <end position="30"/>
    </location>
</feature>
<evidence type="ECO:0000256" key="1">
    <source>
        <dbReference type="SAM" id="Phobius"/>
    </source>
</evidence>
<dbReference type="Proteomes" id="UP000034682">
    <property type="component" value="Unassembled WGS sequence"/>
</dbReference>
<keyword evidence="1" id="KW-0812">Transmembrane</keyword>
<protein>
    <recommendedName>
        <fullName evidence="4">DUF4352 domain-containing protein</fullName>
    </recommendedName>
</protein>
<reference evidence="2 3" key="1">
    <citation type="journal article" date="2015" name="Nature">
        <title>rRNA introns, odd ribosomes, and small enigmatic genomes across a large radiation of phyla.</title>
        <authorList>
            <person name="Brown C.T."/>
            <person name="Hug L.A."/>
            <person name="Thomas B.C."/>
            <person name="Sharon I."/>
            <person name="Castelle C.J."/>
            <person name="Singh A."/>
            <person name="Wilkins M.J."/>
            <person name="Williams K.H."/>
            <person name="Banfield J.F."/>
        </authorList>
    </citation>
    <scope>NUCLEOTIDE SEQUENCE [LARGE SCALE GENOMIC DNA]</scope>
</reference>
<gene>
    <name evidence="2" type="ORF">UY02_C0025G0009</name>
</gene>
<accession>A0A0G1T3K7</accession>
<comment type="caution">
    <text evidence="2">The sequence shown here is derived from an EMBL/GenBank/DDBJ whole genome shotgun (WGS) entry which is preliminary data.</text>
</comment>
<sequence>MHGQHEKHSSWHIILCALAVGASVAFYLFGNSASAPAVPQDVKQAVVLFETKEDERGGVTFTITPKNFAQDVPSWDFEVVIDNHTRELSEDMLSVATLIVDGAEPQEPIVWDGDAPTGHHRKGVLKFKPIGPAPKSFELKIQSVEGERSFLWQLK</sequence>
<evidence type="ECO:0008006" key="4">
    <source>
        <dbReference type="Google" id="ProtNLM"/>
    </source>
</evidence>
<name>A0A0G1T3K7_9BACT</name>
<dbReference type="EMBL" id="LCOK01000025">
    <property type="protein sequence ID" value="KKU76317.1"/>
    <property type="molecule type" value="Genomic_DNA"/>
</dbReference>
<keyword evidence="1" id="KW-1133">Transmembrane helix</keyword>
<organism evidence="2 3">
    <name type="scientific">Candidatus Giovannonibacteria bacterium GW2011_GWB1_47_6b</name>
    <dbReference type="NCBI Taxonomy" id="1618655"/>
    <lineage>
        <taxon>Bacteria</taxon>
        <taxon>Candidatus Giovannoniibacteriota</taxon>
    </lineage>
</organism>
<proteinExistence type="predicted"/>